<evidence type="ECO:0000259" key="2">
    <source>
        <dbReference type="Pfam" id="PF16095"/>
    </source>
</evidence>
<dbReference type="Gene3D" id="1.10.10.10">
    <property type="entry name" value="Winged helix-like DNA-binding domain superfamily/Winged helix DNA-binding domain"/>
    <property type="match status" value="1"/>
</dbReference>
<dbReference type="AlphaFoldDB" id="A0A8B6E855"/>
<reference evidence="3" key="1">
    <citation type="submission" date="2018-11" db="EMBL/GenBank/DDBJ databases">
        <authorList>
            <person name="Alioto T."/>
            <person name="Alioto T."/>
        </authorList>
    </citation>
    <scope>NUCLEOTIDE SEQUENCE</scope>
</reference>
<name>A0A8B6E855_MYTGA</name>
<organism evidence="3 4">
    <name type="scientific">Mytilus galloprovincialis</name>
    <name type="common">Mediterranean mussel</name>
    <dbReference type="NCBI Taxonomy" id="29158"/>
    <lineage>
        <taxon>Eukaryota</taxon>
        <taxon>Metazoa</taxon>
        <taxon>Spiralia</taxon>
        <taxon>Lophotrochozoa</taxon>
        <taxon>Mollusca</taxon>
        <taxon>Bivalvia</taxon>
        <taxon>Autobranchia</taxon>
        <taxon>Pteriomorphia</taxon>
        <taxon>Mytilida</taxon>
        <taxon>Mytiloidea</taxon>
        <taxon>Mytilidae</taxon>
        <taxon>Mytilinae</taxon>
        <taxon>Mytilus</taxon>
    </lineage>
</organism>
<gene>
    <name evidence="3" type="ORF">MGAL_10B080162</name>
</gene>
<keyword evidence="1" id="KW-0677">Repeat</keyword>
<dbReference type="Proteomes" id="UP000596742">
    <property type="component" value="Unassembled WGS sequence"/>
</dbReference>
<dbReference type="OrthoDB" id="5962960at2759"/>
<proteinExistence type="predicted"/>
<keyword evidence="4" id="KW-1185">Reference proteome</keyword>
<comment type="caution">
    <text evidence="3">The sequence shown here is derived from an EMBL/GenBank/DDBJ whole genome shotgun (WGS) entry which is preliminary data.</text>
</comment>
<sequence length="591" mass="69582">MFFFQFPVSDLLKKNILLLQIGIECKKQIHSYVKDVSDDACGHIRSEYFISNTKDDDVVFQKIKQDILNLARGMQSWDKEYPLKFIQLEKCLQERKKGLSVPIITLKELEQISLETPMPMNAEELMLFLKFHHEIRAIVYFEDLPEFIILDTQWLSDAFKCIVTAEKFQSDVSRHRIKEKLKDLNIRGILHSAVLDDIFRDEKTILYKYDQHKDDILNIMEKFDIIIPATREGADEKPCYYVPCMVKSKPEYDIYEMFNVTNKTCQKSTWLCFKFRFIPPHLINHLIASLSRKFKVAEVDATEQEKSPIAFFRGTVVFELQKATKLRKLILMACPNFIQIQVLEFKKEIKRGMYKYIAAFLTEEIIKIIDTRFKMSNVKFEKKWKCGLNKPESVTGLHDFSEKQIIEYHCEKCKAIHRFTGEWSDLQNESLCISKEELNFTKMGMIVLNILADVLYDLLKQDKPNLPLRSDCDITYLYREHRYLNKHIPSNSSNRRCPPGPWGGTWQDIQNTDIAIGDDIERIRLTRNDLQHSRTFNLEDNRYIELCNIIGHLLKRFDQNIKPVSLYTDRLNETLAKTCSEEEVISIENEI</sequence>
<dbReference type="InterPro" id="IPR032171">
    <property type="entry name" value="COR-A"/>
</dbReference>
<dbReference type="InterPro" id="IPR036388">
    <property type="entry name" value="WH-like_DNA-bd_sf"/>
</dbReference>
<accession>A0A8B6E855</accession>
<feature type="domain" description="COR" evidence="2">
    <location>
        <begin position="82"/>
        <end position="244"/>
    </location>
</feature>
<evidence type="ECO:0000313" key="3">
    <source>
        <dbReference type="EMBL" id="VDI30108.1"/>
    </source>
</evidence>
<evidence type="ECO:0000313" key="4">
    <source>
        <dbReference type="Proteomes" id="UP000596742"/>
    </source>
</evidence>
<evidence type="ECO:0000256" key="1">
    <source>
        <dbReference type="ARBA" id="ARBA00022737"/>
    </source>
</evidence>
<dbReference type="Pfam" id="PF16095">
    <property type="entry name" value="COR-A"/>
    <property type="match status" value="1"/>
</dbReference>
<dbReference type="EMBL" id="UYJE01004652">
    <property type="protein sequence ID" value="VDI30108.1"/>
    <property type="molecule type" value="Genomic_DNA"/>
</dbReference>
<protein>
    <recommendedName>
        <fullName evidence="2">COR domain-containing protein</fullName>
    </recommendedName>
</protein>